<evidence type="ECO:0000256" key="3">
    <source>
        <dbReference type="ARBA" id="ARBA00023186"/>
    </source>
</evidence>
<dbReference type="Gene3D" id="3.30.420.40">
    <property type="match status" value="2"/>
</dbReference>
<dbReference type="EMBL" id="FZPH01000007">
    <property type="protein sequence ID" value="SNT49002.1"/>
    <property type="molecule type" value="Genomic_DNA"/>
</dbReference>
<dbReference type="InterPro" id="IPR013126">
    <property type="entry name" value="Hsp_70_fam"/>
</dbReference>
<dbReference type="GO" id="GO:0140662">
    <property type="term" value="F:ATP-dependent protein folding chaperone"/>
    <property type="evidence" value="ECO:0007669"/>
    <property type="project" value="InterPro"/>
</dbReference>
<proteinExistence type="predicted"/>
<sequence length="86" mass="8656">MLPAVDLVPEPVAAAQHFAGQRLAPGRCAAVYDLGAGTFDASVVRRGDTGFETLASDGRTDCGGLDIDAALVARLGETVGLADPAS</sequence>
<dbReference type="InterPro" id="IPR043129">
    <property type="entry name" value="ATPase_NBD"/>
</dbReference>
<keyword evidence="5" id="KW-1185">Reference proteome</keyword>
<dbReference type="Gene3D" id="3.90.640.10">
    <property type="entry name" value="Actin, Chain A, domain 4"/>
    <property type="match status" value="1"/>
</dbReference>
<evidence type="ECO:0000313" key="4">
    <source>
        <dbReference type="EMBL" id="SNT49002.1"/>
    </source>
</evidence>
<protein>
    <submittedName>
        <fullName evidence="4">Hsp70 protein</fullName>
    </submittedName>
</protein>
<name>A0A239N3I1_9ACTN</name>
<gene>
    <name evidence="4" type="ORF">SAMN05421812_107162</name>
</gene>
<evidence type="ECO:0000256" key="1">
    <source>
        <dbReference type="ARBA" id="ARBA00022741"/>
    </source>
</evidence>
<keyword evidence="3" id="KW-0143">Chaperone</keyword>
<reference evidence="4 5" key="1">
    <citation type="submission" date="2017-06" db="EMBL/GenBank/DDBJ databases">
        <authorList>
            <person name="Kim H.J."/>
            <person name="Triplett B.A."/>
        </authorList>
    </citation>
    <scope>NUCLEOTIDE SEQUENCE [LARGE SCALE GENOMIC DNA]</scope>
    <source>
        <strain evidence="4 5">CGMCC 4.5593</strain>
    </source>
</reference>
<keyword evidence="2" id="KW-0067">ATP-binding</keyword>
<dbReference type="AlphaFoldDB" id="A0A239N3I1"/>
<accession>A0A239N3I1</accession>
<dbReference type="Pfam" id="PF00012">
    <property type="entry name" value="HSP70"/>
    <property type="match status" value="1"/>
</dbReference>
<dbReference type="Proteomes" id="UP000198362">
    <property type="component" value="Unassembled WGS sequence"/>
</dbReference>
<evidence type="ECO:0000313" key="5">
    <source>
        <dbReference type="Proteomes" id="UP000198362"/>
    </source>
</evidence>
<dbReference type="SUPFAM" id="SSF53067">
    <property type="entry name" value="Actin-like ATPase domain"/>
    <property type="match status" value="1"/>
</dbReference>
<organism evidence="4 5">
    <name type="scientific">Asanoa hainanensis</name>
    <dbReference type="NCBI Taxonomy" id="560556"/>
    <lineage>
        <taxon>Bacteria</taxon>
        <taxon>Bacillati</taxon>
        <taxon>Actinomycetota</taxon>
        <taxon>Actinomycetes</taxon>
        <taxon>Micromonosporales</taxon>
        <taxon>Micromonosporaceae</taxon>
        <taxon>Asanoa</taxon>
    </lineage>
</organism>
<dbReference type="GO" id="GO:0005524">
    <property type="term" value="F:ATP binding"/>
    <property type="evidence" value="ECO:0007669"/>
    <property type="project" value="UniProtKB-KW"/>
</dbReference>
<evidence type="ECO:0000256" key="2">
    <source>
        <dbReference type="ARBA" id="ARBA00022840"/>
    </source>
</evidence>
<keyword evidence="1" id="KW-0547">Nucleotide-binding</keyword>